<comment type="similarity">
    <text evidence="1 8">Belongs to the beta-class carbonic anhydrase family.</text>
</comment>
<evidence type="ECO:0000256" key="7">
    <source>
        <dbReference type="PIRSR" id="PIRSR601765-1"/>
    </source>
</evidence>
<dbReference type="GO" id="GO:0008270">
    <property type="term" value="F:zinc ion binding"/>
    <property type="evidence" value="ECO:0007669"/>
    <property type="project" value="UniProtKB-UniRule"/>
</dbReference>
<comment type="cofactor">
    <cofactor evidence="7">
        <name>Zn(2+)</name>
        <dbReference type="ChEBI" id="CHEBI:29105"/>
    </cofactor>
    <text evidence="7">Binds 1 zinc ion per subunit.</text>
</comment>
<organism evidence="9 10">
    <name type="scientific">Cryptococcus wingfieldii CBS 7118</name>
    <dbReference type="NCBI Taxonomy" id="1295528"/>
    <lineage>
        <taxon>Eukaryota</taxon>
        <taxon>Fungi</taxon>
        <taxon>Dikarya</taxon>
        <taxon>Basidiomycota</taxon>
        <taxon>Agaricomycotina</taxon>
        <taxon>Tremellomycetes</taxon>
        <taxon>Tremellales</taxon>
        <taxon>Cryptococcaceae</taxon>
        <taxon>Cryptococcus</taxon>
    </lineage>
</organism>
<feature type="binding site" evidence="7">
    <location>
        <position position="107"/>
    </location>
    <ligand>
        <name>Zn(2+)</name>
        <dbReference type="ChEBI" id="CHEBI:29105"/>
    </ligand>
</feature>
<gene>
    <name evidence="9" type="ORF">L198_00906</name>
</gene>
<dbReference type="EMBL" id="AWGH01000002">
    <property type="protein sequence ID" value="ODO07327.1"/>
    <property type="molecule type" value="Genomic_DNA"/>
</dbReference>
<evidence type="ECO:0000256" key="3">
    <source>
        <dbReference type="ARBA" id="ARBA00022723"/>
    </source>
</evidence>
<dbReference type="SMART" id="SM00947">
    <property type="entry name" value="Pro_CA"/>
    <property type="match status" value="1"/>
</dbReference>
<keyword evidence="5 8" id="KW-0456">Lyase</keyword>
<evidence type="ECO:0000256" key="4">
    <source>
        <dbReference type="ARBA" id="ARBA00022833"/>
    </source>
</evidence>
<dbReference type="InterPro" id="IPR001765">
    <property type="entry name" value="Carbonic_anhydrase"/>
</dbReference>
<dbReference type="EC" id="4.2.1.1" evidence="2 8"/>
<sequence length="223" mass="24980">MSRPNTSLAYPEMKELLNRNLRWSKRVWNKDPEFFPHHFPGQRPEIMWIGCTHSNLRQTTIMGCDPGDIFVHRNIANLYSPQDDSLNSVLMIALLNFRVKHIVVTGHTNCVGCLTALNVARLPATPPTTALQRYVRPLATLARTLATPEGPPSLDLLVEENVVQQVKNLLASDVIKNDWKKRGPDGVVIHGWVYHLEDGTIRDLNVSVGPPGHVPGKVINGFF</sequence>
<evidence type="ECO:0000313" key="9">
    <source>
        <dbReference type="EMBL" id="ODO07327.1"/>
    </source>
</evidence>
<dbReference type="CDD" id="cd00883">
    <property type="entry name" value="beta_CA_cladeA"/>
    <property type="match status" value="1"/>
</dbReference>
<comment type="function">
    <text evidence="8">Reversible hydration of carbon dioxide.</text>
</comment>
<dbReference type="GO" id="GO:0004089">
    <property type="term" value="F:carbonate dehydratase activity"/>
    <property type="evidence" value="ECO:0007669"/>
    <property type="project" value="UniProtKB-UniRule"/>
</dbReference>
<dbReference type="InterPro" id="IPR036874">
    <property type="entry name" value="Carbonic_anhydrase_sf"/>
</dbReference>
<protein>
    <recommendedName>
        <fullName evidence="2 8">Carbonic anhydrase</fullName>
        <ecNumber evidence="2 8">4.2.1.1</ecNumber>
    </recommendedName>
    <alternativeName>
        <fullName evidence="8">Carbonate dehydratase</fullName>
    </alternativeName>
</protein>
<dbReference type="AlphaFoldDB" id="A0A1E3K457"/>
<feature type="binding site" evidence="7">
    <location>
        <position position="51"/>
    </location>
    <ligand>
        <name>Zn(2+)</name>
        <dbReference type="ChEBI" id="CHEBI:29105"/>
    </ligand>
</feature>
<dbReference type="OrthoDB" id="10248475at2759"/>
<dbReference type="GO" id="GO:0034599">
    <property type="term" value="P:cellular response to oxidative stress"/>
    <property type="evidence" value="ECO:0007669"/>
    <property type="project" value="TreeGrafter"/>
</dbReference>
<reference evidence="9 10" key="1">
    <citation type="submission" date="2016-06" db="EMBL/GenBank/DDBJ databases">
        <title>Evolution of pathogenesis and genome organization in the Tremellales.</title>
        <authorList>
            <person name="Cuomo C."/>
            <person name="Litvintseva A."/>
            <person name="Heitman J."/>
            <person name="Chen Y."/>
            <person name="Sun S."/>
            <person name="Springer D."/>
            <person name="Dromer F."/>
            <person name="Young S."/>
            <person name="Zeng Q."/>
            <person name="Chapman S."/>
            <person name="Gujja S."/>
            <person name="Saif S."/>
            <person name="Birren B."/>
        </authorList>
    </citation>
    <scope>NUCLEOTIDE SEQUENCE [LARGE SCALE GENOMIC DNA]</scope>
    <source>
        <strain evidence="9 10">CBS 7118</strain>
    </source>
</reference>
<comment type="caution">
    <text evidence="9">The sequence shown here is derived from an EMBL/GenBank/DDBJ whole genome shotgun (WGS) entry which is preliminary data.</text>
</comment>
<dbReference type="PANTHER" id="PTHR11002">
    <property type="entry name" value="CARBONIC ANHYDRASE"/>
    <property type="match status" value="1"/>
</dbReference>
<evidence type="ECO:0000256" key="6">
    <source>
        <dbReference type="ARBA" id="ARBA00048348"/>
    </source>
</evidence>
<keyword evidence="10" id="KW-1185">Reference proteome</keyword>
<evidence type="ECO:0000256" key="1">
    <source>
        <dbReference type="ARBA" id="ARBA00006217"/>
    </source>
</evidence>
<dbReference type="GeneID" id="30190119"/>
<dbReference type="Proteomes" id="UP000094819">
    <property type="component" value="Unassembled WGS sequence"/>
</dbReference>
<dbReference type="RefSeq" id="XP_019034804.1">
    <property type="nucleotide sequence ID" value="XM_019173078.1"/>
</dbReference>
<dbReference type="SUPFAM" id="SSF53056">
    <property type="entry name" value="beta-carbonic anhydrase, cab"/>
    <property type="match status" value="1"/>
</dbReference>
<feature type="binding site" evidence="7">
    <location>
        <position position="110"/>
    </location>
    <ligand>
        <name>Zn(2+)</name>
        <dbReference type="ChEBI" id="CHEBI:29105"/>
    </ligand>
</feature>
<comment type="catalytic activity">
    <reaction evidence="6 8">
        <text>hydrogencarbonate + H(+) = CO2 + H2O</text>
        <dbReference type="Rhea" id="RHEA:10748"/>
        <dbReference type="ChEBI" id="CHEBI:15377"/>
        <dbReference type="ChEBI" id="CHEBI:15378"/>
        <dbReference type="ChEBI" id="CHEBI:16526"/>
        <dbReference type="ChEBI" id="CHEBI:17544"/>
        <dbReference type="EC" id="4.2.1.1"/>
    </reaction>
</comment>
<evidence type="ECO:0000313" key="10">
    <source>
        <dbReference type="Proteomes" id="UP000094819"/>
    </source>
</evidence>
<accession>A0A1E3K457</accession>
<evidence type="ECO:0000256" key="2">
    <source>
        <dbReference type="ARBA" id="ARBA00012925"/>
    </source>
</evidence>
<evidence type="ECO:0000256" key="5">
    <source>
        <dbReference type="ARBA" id="ARBA00023239"/>
    </source>
</evidence>
<dbReference type="Pfam" id="PF00484">
    <property type="entry name" value="Pro_CA"/>
    <property type="match status" value="1"/>
</dbReference>
<dbReference type="GO" id="GO:0071244">
    <property type="term" value="P:cellular response to carbon dioxide"/>
    <property type="evidence" value="ECO:0007669"/>
    <property type="project" value="TreeGrafter"/>
</dbReference>
<evidence type="ECO:0000256" key="8">
    <source>
        <dbReference type="RuleBase" id="RU003956"/>
    </source>
</evidence>
<keyword evidence="3 7" id="KW-0479">Metal-binding</keyword>
<proteinExistence type="inferred from homology"/>
<dbReference type="Gene3D" id="3.40.1050.10">
    <property type="entry name" value="Carbonic anhydrase"/>
    <property type="match status" value="1"/>
</dbReference>
<name>A0A1E3K457_9TREE</name>
<dbReference type="PANTHER" id="PTHR11002:SF76">
    <property type="entry name" value="CARBONIC ANHYDRASE"/>
    <property type="match status" value="1"/>
</dbReference>
<keyword evidence="4 7" id="KW-0862">Zinc</keyword>